<evidence type="ECO:0000256" key="11">
    <source>
        <dbReference type="RuleBase" id="RU363003"/>
    </source>
</evidence>
<evidence type="ECO:0000256" key="10">
    <source>
        <dbReference type="ARBA" id="ARBA00048731"/>
    </source>
</evidence>
<comment type="pathway">
    <text evidence="2 11">Amino-acid biosynthesis; L-serine biosynthesis; L-serine from 3-phospho-D-glycerate: step 1/3.</text>
</comment>
<dbReference type="InterPro" id="IPR029753">
    <property type="entry name" value="D-isomer_DH_CS"/>
</dbReference>
<proteinExistence type="inferred from homology"/>
<dbReference type="InterPro" id="IPR045626">
    <property type="entry name" value="PGDH_ASB_dom"/>
</dbReference>
<dbReference type="InterPro" id="IPR036291">
    <property type="entry name" value="NAD(P)-bd_dom_sf"/>
</dbReference>
<dbReference type="FunFam" id="3.30.1330.90:FF:000003">
    <property type="entry name" value="D-3-phosphoglycerate dehydrogenase"/>
    <property type="match status" value="1"/>
</dbReference>
<dbReference type="SUPFAM" id="SSF51735">
    <property type="entry name" value="NAD(P)-binding Rossmann-fold domains"/>
    <property type="match status" value="1"/>
</dbReference>
<dbReference type="Gene3D" id="3.30.70.260">
    <property type="match status" value="1"/>
</dbReference>
<evidence type="ECO:0000256" key="9">
    <source>
        <dbReference type="ARBA" id="ARBA00048126"/>
    </source>
</evidence>
<keyword evidence="7 11" id="KW-0520">NAD</keyword>
<name>A0AAU0UK61_9FIRM</name>
<comment type="function">
    <text evidence="1">Catalyzes the reversible oxidation of 3-phospho-D-glycerate to 3-phosphonooxypyruvate, the first step of the phosphorylated L-serine biosynthesis pathway. Also catalyzes the reversible oxidation of 2-hydroxyglutarate to 2-oxoglutarate.</text>
</comment>
<dbReference type="InterPro" id="IPR006140">
    <property type="entry name" value="D-isomer_DH_NAD-bd"/>
</dbReference>
<keyword evidence="6 11" id="KW-0560">Oxidoreductase</keyword>
<comment type="catalytic activity">
    <reaction evidence="10 11">
        <text>(2R)-3-phosphoglycerate + NAD(+) = 3-phosphooxypyruvate + NADH + H(+)</text>
        <dbReference type="Rhea" id="RHEA:12641"/>
        <dbReference type="ChEBI" id="CHEBI:15378"/>
        <dbReference type="ChEBI" id="CHEBI:18110"/>
        <dbReference type="ChEBI" id="CHEBI:57540"/>
        <dbReference type="ChEBI" id="CHEBI:57945"/>
        <dbReference type="ChEBI" id="CHEBI:58272"/>
        <dbReference type="EC" id="1.1.1.95"/>
    </reaction>
</comment>
<dbReference type="SUPFAM" id="SSF143548">
    <property type="entry name" value="Serine metabolism enzymes domain"/>
    <property type="match status" value="1"/>
</dbReference>
<dbReference type="PANTHER" id="PTHR42789">
    <property type="entry name" value="D-ISOMER SPECIFIC 2-HYDROXYACID DEHYDROGENASE FAMILY PROTEIN (AFU_ORTHOLOGUE AFUA_6G10090)"/>
    <property type="match status" value="1"/>
</dbReference>
<evidence type="ECO:0000313" key="13">
    <source>
        <dbReference type="EMBL" id="WRO20533.1"/>
    </source>
</evidence>
<dbReference type="AlphaFoldDB" id="A0AAU0UK61"/>
<dbReference type="InterPro" id="IPR029752">
    <property type="entry name" value="D-isomer_DH_CS1"/>
</dbReference>
<dbReference type="InterPro" id="IPR045865">
    <property type="entry name" value="ACT-like_dom_sf"/>
</dbReference>
<dbReference type="Pfam" id="PF19304">
    <property type="entry name" value="PGDH_inter"/>
    <property type="match status" value="1"/>
</dbReference>
<accession>A0AAU0UK61</accession>
<evidence type="ECO:0000256" key="8">
    <source>
        <dbReference type="ARBA" id="ARBA00023299"/>
    </source>
</evidence>
<dbReference type="Pfam" id="PF00389">
    <property type="entry name" value="2-Hacid_dh"/>
    <property type="match status" value="1"/>
</dbReference>
<dbReference type="GO" id="GO:0006564">
    <property type="term" value="P:L-serine biosynthetic process"/>
    <property type="evidence" value="ECO:0007669"/>
    <property type="project" value="UniProtKB-UniRule"/>
</dbReference>
<reference evidence="13 14" key="1">
    <citation type="submission" date="2023-04" db="EMBL/GenBank/DDBJ databases">
        <authorList>
            <person name="Hsu D."/>
        </authorList>
    </citation>
    <scope>NUCLEOTIDE SEQUENCE [LARGE SCALE GENOMIC DNA]</scope>
    <source>
        <strain evidence="13 14">MK1</strain>
    </source>
</reference>
<evidence type="ECO:0000256" key="5">
    <source>
        <dbReference type="ARBA" id="ARBA00022605"/>
    </source>
</evidence>
<dbReference type="InterPro" id="IPR006139">
    <property type="entry name" value="D-isomer_2_OHA_DH_cat_dom"/>
</dbReference>
<gene>
    <name evidence="13" type="primary">serA</name>
    <name evidence="13" type="ORF">MFMK1_000315</name>
</gene>
<dbReference type="FunFam" id="3.40.50.720:FF:000021">
    <property type="entry name" value="D-3-phosphoglycerate dehydrogenase"/>
    <property type="match status" value="1"/>
</dbReference>
<evidence type="ECO:0000259" key="12">
    <source>
        <dbReference type="PROSITE" id="PS51671"/>
    </source>
</evidence>
<comment type="catalytic activity">
    <reaction evidence="9">
        <text>(R)-2-hydroxyglutarate + NAD(+) = 2-oxoglutarate + NADH + H(+)</text>
        <dbReference type="Rhea" id="RHEA:49612"/>
        <dbReference type="ChEBI" id="CHEBI:15378"/>
        <dbReference type="ChEBI" id="CHEBI:15801"/>
        <dbReference type="ChEBI" id="CHEBI:16810"/>
        <dbReference type="ChEBI" id="CHEBI:57540"/>
        <dbReference type="ChEBI" id="CHEBI:57945"/>
        <dbReference type="EC" id="1.1.1.399"/>
    </reaction>
</comment>
<evidence type="ECO:0000256" key="1">
    <source>
        <dbReference type="ARBA" id="ARBA00003800"/>
    </source>
</evidence>
<dbReference type="Pfam" id="PF01842">
    <property type="entry name" value="ACT"/>
    <property type="match status" value="1"/>
</dbReference>
<comment type="similarity">
    <text evidence="3 11">Belongs to the D-isomer specific 2-hydroxyacid dehydrogenase family.</text>
</comment>
<dbReference type="PANTHER" id="PTHR42789:SF1">
    <property type="entry name" value="D-ISOMER SPECIFIC 2-HYDROXYACID DEHYDROGENASE FAMILY PROTEIN (AFU_ORTHOLOGUE AFUA_6G10090)"/>
    <property type="match status" value="1"/>
</dbReference>
<organism evidence="13 14">
    <name type="scientific">Metallumcola ferriviriculae</name>
    <dbReference type="NCBI Taxonomy" id="3039180"/>
    <lineage>
        <taxon>Bacteria</taxon>
        <taxon>Bacillati</taxon>
        <taxon>Bacillota</taxon>
        <taxon>Clostridia</taxon>
        <taxon>Neomoorellales</taxon>
        <taxon>Desulfitibacteraceae</taxon>
        <taxon>Metallumcola</taxon>
    </lineage>
</organism>
<dbReference type="RefSeq" id="WP_366923426.1">
    <property type="nucleotide sequence ID" value="NZ_CP121694.1"/>
</dbReference>
<evidence type="ECO:0000256" key="4">
    <source>
        <dbReference type="ARBA" id="ARBA00021582"/>
    </source>
</evidence>
<keyword evidence="14" id="KW-1185">Reference proteome</keyword>
<dbReference type="InterPro" id="IPR050857">
    <property type="entry name" value="D-2-hydroxyacid_DH"/>
</dbReference>
<dbReference type="Proteomes" id="UP001329915">
    <property type="component" value="Chromosome"/>
</dbReference>
<dbReference type="PROSITE" id="PS51671">
    <property type="entry name" value="ACT"/>
    <property type="match status" value="1"/>
</dbReference>
<dbReference type="InterPro" id="IPR002912">
    <property type="entry name" value="ACT_dom"/>
</dbReference>
<dbReference type="CDD" id="cd04902">
    <property type="entry name" value="ACT_3PGDH-xct"/>
    <property type="match status" value="1"/>
</dbReference>
<dbReference type="CDD" id="cd12173">
    <property type="entry name" value="PGDH_4"/>
    <property type="match status" value="1"/>
</dbReference>
<dbReference type="NCBIfam" id="TIGR01327">
    <property type="entry name" value="PGDH"/>
    <property type="match status" value="1"/>
</dbReference>
<dbReference type="InterPro" id="IPR029009">
    <property type="entry name" value="ASB_dom_sf"/>
</dbReference>
<feature type="domain" description="ACT" evidence="12">
    <location>
        <begin position="453"/>
        <end position="525"/>
    </location>
</feature>
<evidence type="ECO:0000256" key="3">
    <source>
        <dbReference type="ARBA" id="ARBA00005854"/>
    </source>
</evidence>
<dbReference type="Gene3D" id="3.30.1330.90">
    <property type="entry name" value="D-3-phosphoglycerate dehydrogenase, domain 3"/>
    <property type="match status" value="1"/>
</dbReference>
<evidence type="ECO:0000313" key="14">
    <source>
        <dbReference type="Proteomes" id="UP001329915"/>
    </source>
</evidence>
<dbReference type="KEGG" id="dbc:MFMK1_000315"/>
<dbReference type="InterPro" id="IPR006236">
    <property type="entry name" value="PGDH"/>
</dbReference>
<dbReference type="FunFam" id="3.30.70.260:FF:000008">
    <property type="entry name" value="D-3-phosphoglycerate dehydrogenase, chloroplastic"/>
    <property type="match status" value="1"/>
</dbReference>
<dbReference type="Pfam" id="PF02826">
    <property type="entry name" value="2-Hacid_dh_C"/>
    <property type="match status" value="1"/>
</dbReference>
<dbReference type="GO" id="GO:0051287">
    <property type="term" value="F:NAD binding"/>
    <property type="evidence" value="ECO:0007669"/>
    <property type="project" value="UniProtKB-UniRule"/>
</dbReference>
<evidence type="ECO:0000256" key="7">
    <source>
        <dbReference type="ARBA" id="ARBA00023027"/>
    </source>
</evidence>
<protein>
    <recommendedName>
        <fullName evidence="4 11">D-3-phosphoglycerate dehydrogenase</fullName>
        <ecNumber evidence="11">1.1.1.95</ecNumber>
    </recommendedName>
</protein>
<dbReference type="GO" id="GO:0004617">
    <property type="term" value="F:phosphoglycerate dehydrogenase activity"/>
    <property type="evidence" value="ECO:0007669"/>
    <property type="project" value="UniProtKB-UniRule"/>
</dbReference>
<dbReference type="EMBL" id="CP121694">
    <property type="protein sequence ID" value="WRO20533.1"/>
    <property type="molecule type" value="Genomic_DNA"/>
</dbReference>
<keyword evidence="5 11" id="KW-0028">Amino-acid biosynthesis</keyword>
<evidence type="ECO:0000256" key="2">
    <source>
        <dbReference type="ARBA" id="ARBA00005216"/>
    </source>
</evidence>
<evidence type="ECO:0000256" key="6">
    <source>
        <dbReference type="ARBA" id="ARBA00023002"/>
    </source>
</evidence>
<dbReference type="PROSITE" id="PS00670">
    <property type="entry name" value="D_2_HYDROXYACID_DH_2"/>
    <property type="match status" value="1"/>
</dbReference>
<dbReference type="Gene3D" id="3.40.50.720">
    <property type="entry name" value="NAD(P)-binding Rossmann-like Domain"/>
    <property type="match status" value="2"/>
</dbReference>
<dbReference type="SUPFAM" id="SSF55021">
    <property type="entry name" value="ACT-like"/>
    <property type="match status" value="1"/>
</dbReference>
<dbReference type="PROSITE" id="PS00065">
    <property type="entry name" value="D_2_HYDROXYACID_DH_1"/>
    <property type="match status" value="1"/>
</dbReference>
<dbReference type="SUPFAM" id="SSF52283">
    <property type="entry name" value="Formate/glycerate dehydrogenase catalytic domain-like"/>
    <property type="match status" value="1"/>
</dbReference>
<keyword evidence="8 11" id="KW-0718">Serine biosynthesis</keyword>
<sequence>MRVLISDPIADKGVAMLEEAGFHVDVRTKKSEEEICGFIDEYHAMIVRSQTKVTRNIIEKARNLKIIGRAGVGIDNIDVDAATEKGIVVVNAPEGNTIAATEHTLAMMLAFARNIPKANELLKQGLWERKKFTGVELRNKVLGIIGLGKIGSGVASRARAFEMNVLAYDPYISEERAKQMGVELSDFNGVIENADFLTIHLPLTEETYHLIGGEQIKKMKPGVKIVNVARGGIIDEQALYEALKEGKIAGAAVDVFENEPETKSPLFDLENVVVTPHLGASTEEAQLNVAIDVVEEIIQALKGELVKNAVNIPSIKPELQHILNPYRELVEKLGKLISQLVDSHIKKVEIKYNGDIAQYNVTSLTNTFLKGLLRPILKDAVNYVNAPLIAQSRGISVSENKSVELDDYANLITVSVETEKCTKTISGSLFGKHDARIVRIDGFTVDAVPQGHMLVVPHIDKPKIIGPVGHLIGQHDINIAGMQVGRKNIGGRAVMFLNVDSEVPVKTIKELAKIDGVLDVKYVRL</sequence>
<dbReference type="EC" id="1.1.1.95" evidence="11"/>